<dbReference type="GO" id="GO:0016301">
    <property type="term" value="F:kinase activity"/>
    <property type="evidence" value="ECO:0007669"/>
    <property type="project" value="UniProtKB-KW"/>
</dbReference>
<evidence type="ECO:0000313" key="2">
    <source>
        <dbReference type="EMBL" id="ANZ49471.1"/>
    </source>
</evidence>
<dbReference type="GeneID" id="29061963"/>
<keyword evidence="2" id="KW-0418">Kinase</keyword>
<accession>A0A1B2IDY3</accession>
<name>A0A1B2IDY3_9CAUD</name>
<evidence type="ECO:0000259" key="1">
    <source>
        <dbReference type="Pfam" id="PF02223"/>
    </source>
</evidence>
<dbReference type="KEGG" id="vg:29061963"/>
<dbReference type="SUPFAM" id="SSF52540">
    <property type="entry name" value="P-loop containing nucleoside triphosphate hydrolases"/>
    <property type="match status" value="1"/>
</dbReference>
<dbReference type="Gene3D" id="3.40.50.300">
    <property type="entry name" value="P-loop containing nucleotide triphosphate hydrolases"/>
    <property type="match status" value="1"/>
</dbReference>
<reference evidence="2 3" key="1">
    <citation type="submission" date="2016-06" db="EMBL/GenBank/DDBJ databases">
        <authorList>
            <person name="Kjaerup R.B."/>
            <person name="Dalgaard T.S."/>
            <person name="Juul-Madsen H.R."/>
        </authorList>
    </citation>
    <scope>NUCLEOTIDE SEQUENCE [LARGE SCALE GENOMIC DNA]</scope>
</reference>
<dbReference type="Pfam" id="PF02223">
    <property type="entry name" value="Thymidylate_kin"/>
    <property type="match status" value="1"/>
</dbReference>
<dbReference type="EMBL" id="KX397369">
    <property type="protein sequence ID" value="ANZ49471.1"/>
    <property type="molecule type" value="Genomic_DNA"/>
</dbReference>
<sequence length="209" mass="23546">MRKIVSWDGPDYAGKTFLRKKVQAMLEVLGYTVKAYGNPRTDSPTGQEARRLLLQSASSERVAEAMVADFQATLNAPENQDVDFLFMDHFLASTTVHQGEAGKVAAFRSGIIEQMAPPHVFVSLDVDYNTAMKRARQRRAQEGKPWEDDVLTYKYTQNEESWNGLRDKFRFALHILTEGGNRCNHIAMPSGEIGPSDIAKLVHELTRDK</sequence>
<dbReference type="InterPro" id="IPR039430">
    <property type="entry name" value="Thymidylate_kin-like_dom"/>
</dbReference>
<gene>
    <name evidence="2" type="ORF">KWAN_119</name>
</gene>
<protein>
    <submittedName>
        <fullName evidence="2">Putative thymidylate kinase</fullName>
    </submittedName>
</protein>
<proteinExistence type="predicted"/>
<organism evidence="2 3">
    <name type="scientific">Erwinia phage vB_EamM_Kwan</name>
    <dbReference type="NCBI Taxonomy" id="1883374"/>
    <lineage>
        <taxon>Viruses</taxon>
        <taxon>Duplodnaviria</taxon>
        <taxon>Heunggongvirae</taxon>
        <taxon>Uroviricota</taxon>
        <taxon>Caudoviricetes</taxon>
        <taxon>Chimalliviridae</taxon>
        <taxon>Wellingtonvirus</taxon>
        <taxon>Wellingtonvirus wellington</taxon>
    </lineage>
</organism>
<dbReference type="Proteomes" id="UP000202923">
    <property type="component" value="Genome"/>
</dbReference>
<evidence type="ECO:0000313" key="3">
    <source>
        <dbReference type="Proteomes" id="UP000202923"/>
    </source>
</evidence>
<feature type="domain" description="Thymidylate kinase-like" evidence="1">
    <location>
        <begin position="8"/>
        <end position="142"/>
    </location>
</feature>
<dbReference type="OrthoDB" id="12206at10239"/>
<dbReference type="InterPro" id="IPR027417">
    <property type="entry name" value="P-loop_NTPase"/>
</dbReference>
<keyword evidence="2" id="KW-0808">Transferase</keyword>
<dbReference type="RefSeq" id="YP_009278724.1">
    <property type="nucleotide sequence ID" value="NC_031010.1"/>
</dbReference>